<feature type="compositionally biased region" description="Basic and acidic residues" evidence="5">
    <location>
        <begin position="655"/>
        <end position="670"/>
    </location>
</feature>
<dbReference type="PANTHER" id="PTHR22940:SF4">
    <property type="entry name" value="PROTEIN TIMELESS HOMOLOG"/>
    <property type="match status" value="1"/>
</dbReference>
<keyword evidence="2" id="KW-0236">DNA replication inhibitor</keyword>
<evidence type="ECO:0000313" key="7">
    <source>
        <dbReference type="EMBL" id="RKP34660.1"/>
    </source>
</evidence>
<feature type="domain" description="Timeless N-terminal" evidence="6">
    <location>
        <begin position="60"/>
        <end position="377"/>
    </location>
</feature>
<evidence type="ECO:0000256" key="5">
    <source>
        <dbReference type="SAM" id="MobiDB-lite"/>
    </source>
</evidence>
<evidence type="ECO:0000259" key="6">
    <source>
        <dbReference type="Pfam" id="PF04821"/>
    </source>
</evidence>
<gene>
    <name evidence="7" type="ORF">BJ085DRAFT_36231</name>
</gene>
<feature type="compositionally biased region" description="Polar residues" evidence="5">
    <location>
        <begin position="396"/>
        <end position="406"/>
    </location>
</feature>
<dbReference type="InterPro" id="IPR006906">
    <property type="entry name" value="Timeless_N"/>
</dbReference>
<name>A0A4P9ZQH9_9FUNG</name>
<protein>
    <submittedName>
        <fullName evidence="7">Timeless protein-domain-containing protein</fullName>
    </submittedName>
</protein>
<evidence type="ECO:0000256" key="4">
    <source>
        <dbReference type="ARBA" id="ARBA00023306"/>
    </source>
</evidence>
<dbReference type="GO" id="GO:0003677">
    <property type="term" value="F:DNA binding"/>
    <property type="evidence" value="ECO:0007669"/>
    <property type="project" value="TreeGrafter"/>
</dbReference>
<feature type="region of interest" description="Disordered" evidence="5">
    <location>
        <begin position="133"/>
        <end position="153"/>
    </location>
</feature>
<evidence type="ECO:0000313" key="8">
    <source>
        <dbReference type="Proteomes" id="UP000268162"/>
    </source>
</evidence>
<keyword evidence="3" id="KW-0539">Nucleus</keyword>
<dbReference type="AlphaFoldDB" id="A0A4P9ZQH9"/>
<feature type="region of interest" description="Disordered" evidence="5">
    <location>
        <begin position="396"/>
        <end position="423"/>
    </location>
</feature>
<feature type="compositionally biased region" description="Basic residues" evidence="5">
    <location>
        <begin position="641"/>
        <end position="654"/>
    </location>
</feature>
<keyword evidence="4" id="KW-0131">Cell cycle</keyword>
<feature type="compositionally biased region" description="Basic and acidic residues" evidence="5">
    <location>
        <begin position="414"/>
        <end position="423"/>
    </location>
</feature>
<keyword evidence="8" id="KW-1185">Reference proteome</keyword>
<dbReference type="GO" id="GO:0000076">
    <property type="term" value="P:DNA replication checkpoint signaling"/>
    <property type="evidence" value="ECO:0007669"/>
    <property type="project" value="TreeGrafter"/>
</dbReference>
<dbReference type="STRING" id="215637.A0A4P9ZQH9"/>
<dbReference type="InterPro" id="IPR044998">
    <property type="entry name" value="Timeless"/>
</dbReference>
<proteinExistence type="predicted"/>
<organism evidence="7 8">
    <name type="scientific">Dimargaris cristalligena</name>
    <dbReference type="NCBI Taxonomy" id="215637"/>
    <lineage>
        <taxon>Eukaryota</taxon>
        <taxon>Fungi</taxon>
        <taxon>Fungi incertae sedis</taxon>
        <taxon>Zoopagomycota</taxon>
        <taxon>Kickxellomycotina</taxon>
        <taxon>Dimargaritomycetes</taxon>
        <taxon>Dimargaritales</taxon>
        <taxon>Dimargaritaceae</taxon>
        <taxon>Dimargaris</taxon>
    </lineage>
</organism>
<feature type="region of interest" description="Disordered" evidence="5">
    <location>
        <begin position="630"/>
        <end position="689"/>
    </location>
</feature>
<accession>A0A4P9ZQH9</accession>
<evidence type="ECO:0000256" key="3">
    <source>
        <dbReference type="ARBA" id="ARBA00023242"/>
    </source>
</evidence>
<evidence type="ECO:0000256" key="2">
    <source>
        <dbReference type="ARBA" id="ARBA00022880"/>
    </source>
</evidence>
<dbReference type="EMBL" id="ML003117">
    <property type="protein sequence ID" value="RKP34660.1"/>
    <property type="molecule type" value="Genomic_DNA"/>
</dbReference>
<sequence length="890" mass="100626">MLNDPLAEEEREYKANLEAFQNQVFSVCSALGGFEQALEPNQPLSPSSGADLPTAGVSLKYLMGDECMECLRDLKRYIREDDTNPARHVLGWLGDWSILQRDLLPIFILNAENLLKTADAYTAAKNLLASKKPSGLATGDSESNDGDAGAADDGGGSLKPSLLSSGATTTRNFNFCMMTIELFVVLTWFLSSEERREASWFERALCSYKMAFATHPTALNILLRLLQHCLTITQAYTSTSVAAKENLMVNGILILFRNLLEIPDPHVSISASGELLAHGKLQEILIEKFHSTTVFQLIARFAASAGQKEYTKFNLIIHDIIYLLLKDVQPQQLFRNLADIEGDRISHRLQAEKKLQTLKPTTRRSSRHSRFGGTFVVRGKNGQVMSVLNSQTVTQPLDTSLNSNKKSNVRVRPPKSESLEKTRHPFQDRHTFTILGDLIKLLLRSTAFGPLFTAVGRDIELRRPFIKPQDALRHLYLTAFSISSVVLLNDQQASADADPRRFEYPFSLQDPPEALPAVAEDPEPATDTIAIVASNPLADQYPFNLVETVMTLPHVGMVIRTLRTFLEDKQATSAQVAVWSFKQLMSAYIYISNHSSIEPRTAVDAIFRGLCYEVSTLELLTSLARDPAIPQMDQNHEKHLVIRKKEKPRKKSRKATKDPTTDDKPPVKDGDDVEANPDPDPESEHSEEERLPIYVEREFDLESCERDLARESVVRNYCRLLANYRDHSSTSIYWIVTMLHRIGVKLGYEGLFFKLSVLELFNGILQDQKNIKMYESLEKPTSLVNPTPFTWTYKERNEMVTRPVSAWSALVYFIQDITRQFLFRLQSDPLEYIEVLFSRGRADCLRPDMLEARKREARLPKPESIPIREPELAPAFVDSPEEVDHYNLSD</sequence>
<evidence type="ECO:0000256" key="1">
    <source>
        <dbReference type="ARBA" id="ARBA00004123"/>
    </source>
</evidence>
<feature type="compositionally biased region" description="Acidic residues" evidence="5">
    <location>
        <begin position="671"/>
        <end position="681"/>
    </location>
</feature>
<dbReference type="Pfam" id="PF04821">
    <property type="entry name" value="TIMELESS"/>
    <property type="match status" value="1"/>
</dbReference>
<dbReference type="GO" id="GO:0031298">
    <property type="term" value="C:replication fork protection complex"/>
    <property type="evidence" value="ECO:0007669"/>
    <property type="project" value="TreeGrafter"/>
</dbReference>
<dbReference type="GO" id="GO:0006281">
    <property type="term" value="P:DNA repair"/>
    <property type="evidence" value="ECO:0007669"/>
    <property type="project" value="TreeGrafter"/>
</dbReference>
<reference evidence="8" key="1">
    <citation type="journal article" date="2018" name="Nat. Microbiol.">
        <title>Leveraging single-cell genomics to expand the fungal tree of life.</title>
        <authorList>
            <person name="Ahrendt S.R."/>
            <person name="Quandt C.A."/>
            <person name="Ciobanu D."/>
            <person name="Clum A."/>
            <person name="Salamov A."/>
            <person name="Andreopoulos B."/>
            <person name="Cheng J.F."/>
            <person name="Woyke T."/>
            <person name="Pelin A."/>
            <person name="Henrissat B."/>
            <person name="Reynolds N.K."/>
            <person name="Benny G.L."/>
            <person name="Smith M.E."/>
            <person name="James T.Y."/>
            <person name="Grigoriev I.V."/>
        </authorList>
    </citation>
    <scope>NUCLEOTIDE SEQUENCE [LARGE SCALE GENOMIC DNA]</scope>
    <source>
        <strain evidence="8">RSA 468</strain>
    </source>
</reference>
<dbReference type="GO" id="GO:0043111">
    <property type="term" value="P:replication fork arrest"/>
    <property type="evidence" value="ECO:0007669"/>
    <property type="project" value="TreeGrafter"/>
</dbReference>
<comment type="subcellular location">
    <subcellularLocation>
        <location evidence="1">Nucleus</location>
    </subcellularLocation>
</comment>
<dbReference type="Proteomes" id="UP000268162">
    <property type="component" value="Unassembled WGS sequence"/>
</dbReference>
<dbReference type="PANTHER" id="PTHR22940">
    <property type="entry name" value="TIMEOUT/TIMELESS-2"/>
    <property type="match status" value="1"/>
</dbReference>